<accession>A0ABD1SWE0</accession>
<protein>
    <submittedName>
        <fullName evidence="3">CCHC-type domain-containing protein</fullName>
    </submittedName>
</protein>
<dbReference type="Proteomes" id="UP001604336">
    <property type="component" value="Unassembled WGS sequence"/>
</dbReference>
<gene>
    <name evidence="3" type="ORF">Adt_20369</name>
</gene>
<dbReference type="InterPro" id="IPR001988">
    <property type="entry name" value="Caulimo_coat"/>
</dbReference>
<keyword evidence="4" id="KW-1185">Reference proteome</keyword>
<organism evidence="3 4">
    <name type="scientific">Abeliophyllum distichum</name>
    <dbReference type="NCBI Taxonomy" id="126358"/>
    <lineage>
        <taxon>Eukaryota</taxon>
        <taxon>Viridiplantae</taxon>
        <taxon>Streptophyta</taxon>
        <taxon>Embryophyta</taxon>
        <taxon>Tracheophyta</taxon>
        <taxon>Spermatophyta</taxon>
        <taxon>Magnoliopsida</taxon>
        <taxon>eudicotyledons</taxon>
        <taxon>Gunneridae</taxon>
        <taxon>Pentapetalae</taxon>
        <taxon>asterids</taxon>
        <taxon>lamiids</taxon>
        <taxon>Lamiales</taxon>
        <taxon>Oleaceae</taxon>
        <taxon>Forsythieae</taxon>
        <taxon>Abeliophyllum</taxon>
    </lineage>
</organism>
<sequence>MEKRPIGDNNPRPIPPEDTEPNGESYFVPKRTNHSVTILDLDCILDLEKLIDDWNSNIMIAMIVNKEIIRIETNSWNYVLASTRENVRAVLETFDYTVKNEIWRDSTANIPGFIKRIVEQICKQFTGQTYEAFKSERTTITITDALNHLEKISICDMCYFENYCCEFSNCFYICPQTYWKSLTAKFIENC</sequence>
<dbReference type="PRINTS" id="PR00221">
    <property type="entry name" value="CAULIMOCOAT"/>
</dbReference>
<evidence type="ECO:0000256" key="2">
    <source>
        <dbReference type="SAM" id="MobiDB-lite"/>
    </source>
</evidence>
<proteinExistence type="predicted"/>
<comment type="caution">
    <text evidence="3">The sequence shown here is derived from an EMBL/GenBank/DDBJ whole genome shotgun (WGS) entry which is preliminary data.</text>
</comment>
<feature type="region of interest" description="Disordered" evidence="2">
    <location>
        <begin position="1"/>
        <end position="27"/>
    </location>
</feature>
<dbReference type="AlphaFoldDB" id="A0ABD1SWE0"/>
<dbReference type="EMBL" id="JBFOLK010000006">
    <property type="protein sequence ID" value="KAL2504748.1"/>
    <property type="molecule type" value="Genomic_DNA"/>
</dbReference>
<comment type="subcellular location">
    <subcellularLocation>
        <location evidence="1">Host cell</location>
    </subcellularLocation>
</comment>
<evidence type="ECO:0000313" key="4">
    <source>
        <dbReference type="Proteomes" id="UP001604336"/>
    </source>
</evidence>
<dbReference type="GO" id="GO:0043657">
    <property type="term" value="C:host cell"/>
    <property type="evidence" value="ECO:0007669"/>
    <property type="project" value="UniProtKB-SubCell"/>
</dbReference>
<reference evidence="4" key="1">
    <citation type="submission" date="2024-07" db="EMBL/GenBank/DDBJ databases">
        <title>Two chromosome-level genome assemblies of Korean endemic species Abeliophyllum distichum and Forsythia ovata (Oleaceae).</title>
        <authorList>
            <person name="Jang H."/>
        </authorList>
    </citation>
    <scope>NUCLEOTIDE SEQUENCE [LARGE SCALE GENOMIC DNA]</scope>
</reference>
<name>A0ABD1SWE0_9LAMI</name>
<evidence type="ECO:0000256" key="1">
    <source>
        <dbReference type="ARBA" id="ARBA00004340"/>
    </source>
</evidence>
<evidence type="ECO:0000313" key="3">
    <source>
        <dbReference type="EMBL" id="KAL2504748.1"/>
    </source>
</evidence>